<evidence type="ECO:0000256" key="3">
    <source>
        <dbReference type="ARBA" id="ARBA00022448"/>
    </source>
</evidence>
<proteinExistence type="inferred from homology"/>
<dbReference type="InterPro" id="IPR027417">
    <property type="entry name" value="P-loop_NTPase"/>
</dbReference>
<dbReference type="Gene3D" id="3.40.50.300">
    <property type="entry name" value="P-loop containing nucleotide triphosphate hydrolases"/>
    <property type="match status" value="1"/>
</dbReference>
<comment type="similarity">
    <text evidence="2">Belongs to the ABC transporter superfamily.</text>
</comment>
<dbReference type="PANTHER" id="PTHR43297">
    <property type="entry name" value="OLIGOPEPTIDE TRANSPORT ATP-BINDING PROTEIN APPD"/>
    <property type="match status" value="1"/>
</dbReference>
<dbReference type="Pfam" id="PF08352">
    <property type="entry name" value="oligo_HPY"/>
    <property type="match status" value="1"/>
</dbReference>
<feature type="domain" description="ABC transporter" evidence="8">
    <location>
        <begin position="6"/>
        <end position="257"/>
    </location>
</feature>
<comment type="subcellular location">
    <subcellularLocation>
        <location evidence="1">Cell inner membrane</location>
        <topology evidence="1">Peripheral membrane protein</topology>
    </subcellularLocation>
</comment>
<evidence type="ECO:0000256" key="6">
    <source>
        <dbReference type="ARBA" id="ARBA00022840"/>
    </source>
</evidence>
<dbReference type="PANTHER" id="PTHR43297:SF2">
    <property type="entry name" value="DIPEPTIDE TRANSPORT ATP-BINDING PROTEIN DPPD"/>
    <property type="match status" value="1"/>
</dbReference>
<evidence type="ECO:0000256" key="2">
    <source>
        <dbReference type="ARBA" id="ARBA00005417"/>
    </source>
</evidence>
<dbReference type="PROSITE" id="PS00211">
    <property type="entry name" value="ABC_TRANSPORTER_1"/>
    <property type="match status" value="1"/>
</dbReference>
<sequence length="334" mass="34970">MTQPALSLEDFSVSFGETVALERISLTIARGETLALVGESGSGKSVAALSTMGLLRGGRISGGRALLTTGGRTVDLAGLSEKSFRALRGRDIGMIFQEPMSALNPAMKIGAQINECLVLHRDDLNTGEDRRREAAALLGRTGIADPERCLSSYPHQLSGGMRQRVMIAMALSATPALLIADEPTTALDAGTRGRILALIRAMAAERGTATLFITHDFGAASAIADRVAVLYAGRMLEEGPIADVLGAPRHPYTKGLLASLPNRASMAPDAHGRLRLRGMAGAAPAPGEKPDGCVFAPRCPAVQTACMETQPALRGVEVGHDVACLRADEWAVAP</sequence>
<keyword evidence="3" id="KW-0813">Transport</keyword>
<dbReference type="NCBIfam" id="TIGR01727">
    <property type="entry name" value="oligo_HPY"/>
    <property type="match status" value="1"/>
</dbReference>
<evidence type="ECO:0000313" key="9">
    <source>
        <dbReference type="EMBL" id="MBO1361317.1"/>
    </source>
</evidence>
<dbReference type="Proteomes" id="UP000664771">
    <property type="component" value="Unassembled WGS sequence"/>
</dbReference>
<evidence type="ECO:0000256" key="7">
    <source>
        <dbReference type="ARBA" id="ARBA00023136"/>
    </source>
</evidence>
<evidence type="ECO:0000313" key="10">
    <source>
        <dbReference type="Proteomes" id="UP000664771"/>
    </source>
</evidence>
<keyword evidence="10" id="KW-1185">Reference proteome</keyword>
<keyword evidence="6 9" id="KW-0067">ATP-binding</keyword>
<dbReference type="EMBL" id="JAFVMF010000020">
    <property type="protein sequence ID" value="MBO1361317.1"/>
    <property type="molecule type" value="Genomic_DNA"/>
</dbReference>
<dbReference type="InterPro" id="IPR003593">
    <property type="entry name" value="AAA+_ATPase"/>
</dbReference>
<dbReference type="SMART" id="SM00382">
    <property type="entry name" value="AAA"/>
    <property type="match status" value="1"/>
</dbReference>
<dbReference type="CDD" id="cd03257">
    <property type="entry name" value="ABC_NikE_OppD_transporters"/>
    <property type="match status" value="1"/>
</dbReference>
<reference evidence="9 10" key="1">
    <citation type="submission" date="2021-03" db="EMBL/GenBank/DDBJ databases">
        <title>The complete genome sequence of Acetobacter sacchari TBRC 11175.</title>
        <authorList>
            <person name="Charoenyingcharoen P."/>
            <person name="Yukphan P."/>
        </authorList>
    </citation>
    <scope>NUCLEOTIDE SEQUENCE [LARGE SCALE GENOMIC DNA]</scope>
    <source>
        <strain evidence="9 10">TBRC 11175</strain>
    </source>
</reference>
<dbReference type="RefSeq" id="WP_207882928.1">
    <property type="nucleotide sequence ID" value="NZ_JAFVMF010000020.1"/>
</dbReference>
<keyword evidence="5" id="KW-0547">Nucleotide-binding</keyword>
<keyword evidence="4" id="KW-1003">Cell membrane</keyword>
<dbReference type="GO" id="GO:0005524">
    <property type="term" value="F:ATP binding"/>
    <property type="evidence" value="ECO:0007669"/>
    <property type="project" value="UniProtKB-KW"/>
</dbReference>
<keyword evidence="7" id="KW-0472">Membrane</keyword>
<dbReference type="Pfam" id="PF00005">
    <property type="entry name" value="ABC_tran"/>
    <property type="match status" value="1"/>
</dbReference>
<dbReference type="InterPro" id="IPR017871">
    <property type="entry name" value="ABC_transporter-like_CS"/>
</dbReference>
<dbReference type="PROSITE" id="PS50893">
    <property type="entry name" value="ABC_TRANSPORTER_2"/>
    <property type="match status" value="1"/>
</dbReference>
<dbReference type="InterPro" id="IPR013563">
    <property type="entry name" value="Oligopep_ABC_C"/>
</dbReference>
<comment type="caution">
    <text evidence="9">The sequence shown here is derived from an EMBL/GenBank/DDBJ whole genome shotgun (WGS) entry which is preliminary data.</text>
</comment>
<organism evidence="9 10">
    <name type="scientific">Acetobacter sacchari</name>
    <dbReference type="NCBI Taxonomy" id="2661687"/>
    <lineage>
        <taxon>Bacteria</taxon>
        <taxon>Pseudomonadati</taxon>
        <taxon>Pseudomonadota</taxon>
        <taxon>Alphaproteobacteria</taxon>
        <taxon>Acetobacterales</taxon>
        <taxon>Acetobacteraceae</taxon>
        <taxon>Acetobacter</taxon>
    </lineage>
</organism>
<name>A0ABS3LZK3_9PROT</name>
<evidence type="ECO:0000259" key="8">
    <source>
        <dbReference type="PROSITE" id="PS50893"/>
    </source>
</evidence>
<evidence type="ECO:0000256" key="1">
    <source>
        <dbReference type="ARBA" id="ARBA00004417"/>
    </source>
</evidence>
<gene>
    <name evidence="9" type="ORF">J2D73_16135</name>
</gene>
<evidence type="ECO:0000256" key="4">
    <source>
        <dbReference type="ARBA" id="ARBA00022475"/>
    </source>
</evidence>
<evidence type="ECO:0000256" key="5">
    <source>
        <dbReference type="ARBA" id="ARBA00022741"/>
    </source>
</evidence>
<dbReference type="InterPro" id="IPR050388">
    <property type="entry name" value="ABC_Ni/Peptide_Import"/>
</dbReference>
<dbReference type="InterPro" id="IPR003439">
    <property type="entry name" value="ABC_transporter-like_ATP-bd"/>
</dbReference>
<protein>
    <submittedName>
        <fullName evidence="9">ABC transporter ATP-binding protein</fullName>
    </submittedName>
</protein>
<accession>A0ABS3LZK3</accession>
<dbReference type="SUPFAM" id="SSF52540">
    <property type="entry name" value="P-loop containing nucleoside triphosphate hydrolases"/>
    <property type="match status" value="1"/>
</dbReference>